<keyword evidence="2" id="KW-0238">DNA-binding</keyword>
<evidence type="ECO:0000256" key="3">
    <source>
        <dbReference type="ARBA" id="ARBA00023163"/>
    </source>
</evidence>
<dbReference type="PROSITE" id="PS51032">
    <property type="entry name" value="AP2_ERF"/>
    <property type="match status" value="1"/>
</dbReference>
<reference evidence="5 6" key="1">
    <citation type="submission" date="2019-11" db="EMBL/GenBank/DDBJ databases">
        <title>Metabolism of dissolved organic matter in forest soils.</title>
        <authorList>
            <person name="Cyle K.T."/>
            <person name="Wilhelm R.C."/>
            <person name="Martinez C.E."/>
        </authorList>
    </citation>
    <scope>NUCLEOTIDE SEQUENCE [LARGE SCALE GENOMIC DNA]</scope>
    <source>
        <strain evidence="5 6">5N</strain>
    </source>
</reference>
<comment type="caution">
    <text evidence="5">The sequence shown here is derived from an EMBL/GenBank/DDBJ whole genome shotgun (WGS) entry which is preliminary data.</text>
</comment>
<dbReference type="GO" id="GO:0003700">
    <property type="term" value="F:DNA-binding transcription factor activity"/>
    <property type="evidence" value="ECO:0007669"/>
    <property type="project" value="InterPro"/>
</dbReference>
<dbReference type="GO" id="GO:0003677">
    <property type="term" value="F:DNA binding"/>
    <property type="evidence" value="ECO:0007669"/>
    <property type="project" value="UniProtKB-KW"/>
</dbReference>
<evidence type="ECO:0000259" key="4">
    <source>
        <dbReference type="PROSITE" id="PS51032"/>
    </source>
</evidence>
<sequence length="162" mass="18785">MKEIPLNRGFVALVDDEDYEDLSQHRWRVNGDGYAIRMVPHPTRRGRQICIYMHRHVAGLSHGNPLQADHWDNNRLNNRRLNLRICEKVKNARNRVRSSRNTSGYKGVSWRERDHSWRAVIGFEGRSIHLGQFKTAEEAYEAYCKAAIQYHGEFANLGGKAA</sequence>
<dbReference type="InterPro" id="IPR001471">
    <property type="entry name" value="AP2/ERF_dom"/>
</dbReference>
<protein>
    <submittedName>
        <fullName evidence="5">Fis family transcriptional regulator</fullName>
    </submittedName>
</protein>
<evidence type="ECO:0000313" key="6">
    <source>
        <dbReference type="Proteomes" id="UP000655523"/>
    </source>
</evidence>
<dbReference type="EMBL" id="WOEZ01000185">
    <property type="protein sequence ID" value="NPT59135.1"/>
    <property type="molecule type" value="Genomic_DNA"/>
</dbReference>
<dbReference type="Gene3D" id="3.90.75.20">
    <property type="match status" value="1"/>
</dbReference>
<feature type="domain" description="AP2/ERF" evidence="4">
    <location>
        <begin position="104"/>
        <end position="160"/>
    </location>
</feature>
<accession>A0A972NWY0</accession>
<evidence type="ECO:0000313" key="5">
    <source>
        <dbReference type="EMBL" id="NPT59135.1"/>
    </source>
</evidence>
<proteinExistence type="predicted"/>
<evidence type="ECO:0000256" key="2">
    <source>
        <dbReference type="ARBA" id="ARBA00023125"/>
    </source>
</evidence>
<dbReference type="SUPFAM" id="SSF54171">
    <property type="entry name" value="DNA-binding domain"/>
    <property type="match status" value="1"/>
</dbReference>
<gene>
    <name evidence="5" type="ORF">GNZ13_32390</name>
</gene>
<dbReference type="InterPro" id="IPR044925">
    <property type="entry name" value="His-Me_finger_sf"/>
</dbReference>
<dbReference type="InterPro" id="IPR036955">
    <property type="entry name" value="AP2/ERF_dom_sf"/>
</dbReference>
<dbReference type="Pfam" id="PF00847">
    <property type="entry name" value="AP2"/>
    <property type="match status" value="1"/>
</dbReference>
<dbReference type="RefSeq" id="WP_172172201.1">
    <property type="nucleotide sequence ID" value="NZ_WOEZ01000185.1"/>
</dbReference>
<dbReference type="Gene3D" id="3.30.730.10">
    <property type="entry name" value="AP2/ERF domain"/>
    <property type="match status" value="1"/>
</dbReference>
<dbReference type="Proteomes" id="UP000655523">
    <property type="component" value="Unassembled WGS sequence"/>
</dbReference>
<evidence type="ECO:0000256" key="1">
    <source>
        <dbReference type="ARBA" id="ARBA00023015"/>
    </source>
</evidence>
<keyword evidence="3" id="KW-0804">Transcription</keyword>
<keyword evidence="1" id="KW-0805">Transcription regulation</keyword>
<dbReference type="AlphaFoldDB" id="A0A972NWY0"/>
<keyword evidence="6" id="KW-1185">Reference proteome</keyword>
<dbReference type="SUPFAM" id="SSF54060">
    <property type="entry name" value="His-Me finger endonucleases"/>
    <property type="match status" value="1"/>
</dbReference>
<dbReference type="InterPro" id="IPR016177">
    <property type="entry name" value="DNA-bd_dom_sf"/>
</dbReference>
<organism evidence="5 6">
    <name type="scientific">Paraburkholderia elongata</name>
    <dbReference type="NCBI Taxonomy" id="2675747"/>
    <lineage>
        <taxon>Bacteria</taxon>
        <taxon>Pseudomonadati</taxon>
        <taxon>Pseudomonadota</taxon>
        <taxon>Betaproteobacteria</taxon>
        <taxon>Burkholderiales</taxon>
        <taxon>Burkholderiaceae</taxon>
        <taxon>Paraburkholderia</taxon>
    </lineage>
</organism>
<name>A0A972NWY0_9BURK</name>